<dbReference type="InterPro" id="IPR012309">
    <property type="entry name" value="DNA_ligase_ATP-dep_C"/>
</dbReference>
<dbReference type="NCBIfam" id="TIGR02776">
    <property type="entry name" value="NHEJ_ligase_prk"/>
    <property type="match status" value="1"/>
</dbReference>
<dbReference type="CDD" id="cd07971">
    <property type="entry name" value="OBF_DNA_ligase_LigD"/>
    <property type="match status" value="1"/>
</dbReference>
<reference evidence="3" key="1">
    <citation type="journal article" date="2015" name="Nature">
        <title>Complex archaea that bridge the gap between prokaryotes and eukaryotes.</title>
        <authorList>
            <person name="Spang A."/>
            <person name="Saw J.H."/>
            <person name="Jorgensen S.L."/>
            <person name="Zaremba-Niedzwiedzka K."/>
            <person name="Martijn J."/>
            <person name="Lind A.E."/>
            <person name="van Eijk R."/>
            <person name="Schleper C."/>
            <person name="Guy L."/>
            <person name="Ettema T.J."/>
        </authorList>
    </citation>
    <scope>NUCLEOTIDE SEQUENCE</scope>
</reference>
<feature type="non-terminal residue" evidence="3">
    <location>
        <position position="412"/>
    </location>
</feature>
<dbReference type="EMBL" id="LAZR01032827">
    <property type="protein sequence ID" value="KKL49810.1"/>
    <property type="molecule type" value="Genomic_DNA"/>
</dbReference>
<evidence type="ECO:0000259" key="2">
    <source>
        <dbReference type="Pfam" id="PF21686"/>
    </source>
</evidence>
<dbReference type="InterPro" id="IPR014143">
    <property type="entry name" value="NHEJ_ligase_prk"/>
</dbReference>
<comment type="caution">
    <text evidence="3">The sequence shown here is derived from an EMBL/GenBank/DDBJ whole genome shotgun (WGS) entry which is preliminary data.</text>
</comment>
<dbReference type="Pfam" id="PF21686">
    <property type="entry name" value="LigD_Prim-Pol"/>
    <property type="match status" value="1"/>
</dbReference>
<evidence type="ECO:0000313" key="3">
    <source>
        <dbReference type="EMBL" id="KKL49810.1"/>
    </source>
</evidence>
<feature type="domain" description="DNA ligase D polymerase" evidence="2">
    <location>
        <begin position="149"/>
        <end position="388"/>
    </location>
</feature>
<dbReference type="NCBIfam" id="TIGR02778">
    <property type="entry name" value="ligD_pol"/>
    <property type="match status" value="1"/>
</dbReference>
<name>A0A0F9EXV5_9ZZZZ</name>
<dbReference type="Gene3D" id="2.40.50.140">
    <property type="entry name" value="Nucleic acid-binding proteins"/>
    <property type="match status" value="1"/>
</dbReference>
<dbReference type="GO" id="GO:0006281">
    <property type="term" value="P:DNA repair"/>
    <property type="evidence" value="ECO:0007669"/>
    <property type="project" value="InterPro"/>
</dbReference>
<dbReference type="GO" id="GO:0003910">
    <property type="term" value="F:DNA ligase (ATP) activity"/>
    <property type="evidence" value="ECO:0007669"/>
    <property type="project" value="InterPro"/>
</dbReference>
<dbReference type="Gene3D" id="3.90.920.10">
    <property type="entry name" value="DNA primase, PRIM domain"/>
    <property type="match status" value="1"/>
</dbReference>
<dbReference type="AlphaFoldDB" id="A0A0F9EXV5"/>
<organism evidence="3">
    <name type="scientific">marine sediment metagenome</name>
    <dbReference type="NCBI Taxonomy" id="412755"/>
    <lineage>
        <taxon>unclassified sequences</taxon>
        <taxon>metagenomes</taxon>
        <taxon>ecological metagenomes</taxon>
    </lineage>
</organism>
<dbReference type="SUPFAM" id="SSF50249">
    <property type="entry name" value="Nucleic acid-binding proteins"/>
    <property type="match status" value="1"/>
</dbReference>
<dbReference type="GO" id="GO:0006310">
    <property type="term" value="P:DNA recombination"/>
    <property type="evidence" value="ECO:0007669"/>
    <property type="project" value="InterPro"/>
</dbReference>
<dbReference type="PANTHER" id="PTHR42705:SF2">
    <property type="entry name" value="BIFUNCTIONAL NON-HOMOLOGOUS END JOINING PROTEIN LIGD"/>
    <property type="match status" value="1"/>
</dbReference>
<dbReference type="InterPro" id="IPR012340">
    <property type="entry name" value="NA-bd_OB-fold"/>
</dbReference>
<dbReference type="InterPro" id="IPR014145">
    <property type="entry name" value="LigD_pol_dom"/>
</dbReference>
<accession>A0A0F9EXV5</accession>
<dbReference type="Pfam" id="PF04679">
    <property type="entry name" value="DNA_ligase_A_C"/>
    <property type="match status" value="1"/>
</dbReference>
<dbReference type="CDD" id="cd04862">
    <property type="entry name" value="PaeLigD_Pol_like"/>
    <property type="match status" value="1"/>
</dbReference>
<dbReference type="PANTHER" id="PTHR42705">
    <property type="entry name" value="BIFUNCTIONAL NON-HOMOLOGOUS END JOINING PROTEIN LIGD"/>
    <property type="match status" value="1"/>
</dbReference>
<dbReference type="InterPro" id="IPR052171">
    <property type="entry name" value="NHEJ_LigD"/>
</dbReference>
<proteinExistence type="predicted"/>
<evidence type="ECO:0000259" key="1">
    <source>
        <dbReference type="Pfam" id="PF04679"/>
    </source>
</evidence>
<feature type="domain" description="DNA ligase ATP-dependent C-terminal" evidence="1">
    <location>
        <begin position="20"/>
        <end position="113"/>
    </location>
</feature>
<dbReference type="InterPro" id="IPR033651">
    <property type="entry name" value="PaeLigD_Pol-like"/>
</dbReference>
<gene>
    <name evidence="3" type="ORF">LCGC14_2311800</name>
</gene>
<sequence length="412" mass="45078">MKCENRAEFVIIGYQPSDKRGRDFASLLLATREGGKLVYRGRVGTGFDADTQTALTAAMAPLRVSRAPVSPIPAEARGAHWLRPDLVAEIRYGEITGDGRLRHASFVALREDKPAREVHMDPDMTDRVMVSGIALSSGGRVIFPKPKITKLDLARYHEAMADRILAEAADRPLSLVRLPEGLDGARFFQKHAGKGFPDAIHSVDIDGEAYMSVRDAAGLVGAVQMGTVEFHLWAARADRLDRPDRMVFDLDPDEGLGFAKVRDAAAELRDVLSDLGLGAYAMVTGGKGVHVVVPLRRIAGWDTVKLFAETLASVLAQRAPDRFTATMSKARRKDRIFIDWLRNERGATAIAPFSVRARPGAPVAVPVAWDELARLRRADGFDLAAARTRDWSDLARPKPVGLSATVMDRLGR</sequence>
<protein>
    <submittedName>
        <fullName evidence="3">Uncharacterized protein</fullName>
    </submittedName>
</protein>